<protein>
    <recommendedName>
        <fullName evidence="1">VPS9 domain-containing protein</fullName>
    </recommendedName>
</protein>
<sequence length="387" mass="45634">MGNSQQKNDDKLISTVWLGVNNDWKAQMKDRLSRLEEQWVISMIKCLAKHSPQEQNRFRHKIKQVLNESLKQEEMKKIQQQSEEFLKNNEFLREDTCIQTSSSEQTLSTSYNSFSKINENQSISSYKQDLQDYETQNLQAQKFYLVFTIINEMIKSNKHPFFYMITQFQVWAKVHLNELQQSNQNMSQLKAQVAKFGVTTNLFLNYLIHALNEYLGDISNDQFDVAQNKYLKDKANYFNFFLSITMNETLTIQLMEVLKILHKNSIINLMGKMTHLSLKPDFFEIPKKYLAQNKPFQEQIEYLQGIQYSKNPAEKYYVLAKGYQLLREQLTKSASNFVQLQATNYILVHSQIQNLHAHLHLLELFYPSSPLLLKYNSSLQFLQNIII</sequence>
<reference evidence="2" key="1">
    <citation type="submission" date="2021-01" db="EMBL/GenBank/DDBJ databases">
        <authorList>
            <consortium name="Genoscope - CEA"/>
            <person name="William W."/>
        </authorList>
    </citation>
    <scope>NUCLEOTIDE SEQUENCE</scope>
</reference>
<dbReference type="EMBL" id="CAJJDM010000045">
    <property type="protein sequence ID" value="CAD8070457.1"/>
    <property type="molecule type" value="Genomic_DNA"/>
</dbReference>
<evidence type="ECO:0000313" key="2">
    <source>
        <dbReference type="EMBL" id="CAD8070457.1"/>
    </source>
</evidence>
<evidence type="ECO:0000259" key="1">
    <source>
        <dbReference type="PROSITE" id="PS51205"/>
    </source>
</evidence>
<dbReference type="OMA" id="FFYMITQ"/>
<name>A0A8S1LS27_PARPR</name>
<feature type="domain" description="VPS9" evidence="1">
    <location>
        <begin position="261"/>
        <end position="387"/>
    </location>
</feature>
<gene>
    <name evidence="2" type="ORF">PPRIM_AZ9-3.1.T0450258</name>
</gene>
<proteinExistence type="predicted"/>
<evidence type="ECO:0000313" key="3">
    <source>
        <dbReference type="Proteomes" id="UP000688137"/>
    </source>
</evidence>
<dbReference type="AlphaFoldDB" id="A0A8S1LS27"/>
<dbReference type="PROSITE" id="PS51205">
    <property type="entry name" value="VPS9"/>
    <property type="match status" value="1"/>
</dbReference>
<accession>A0A8S1LS27</accession>
<comment type="caution">
    <text evidence="2">The sequence shown here is derived from an EMBL/GenBank/DDBJ whole genome shotgun (WGS) entry which is preliminary data.</text>
</comment>
<keyword evidence="3" id="KW-1185">Reference proteome</keyword>
<organism evidence="2 3">
    <name type="scientific">Paramecium primaurelia</name>
    <dbReference type="NCBI Taxonomy" id="5886"/>
    <lineage>
        <taxon>Eukaryota</taxon>
        <taxon>Sar</taxon>
        <taxon>Alveolata</taxon>
        <taxon>Ciliophora</taxon>
        <taxon>Intramacronucleata</taxon>
        <taxon>Oligohymenophorea</taxon>
        <taxon>Peniculida</taxon>
        <taxon>Parameciidae</taxon>
        <taxon>Paramecium</taxon>
    </lineage>
</organism>
<dbReference type="InterPro" id="IPR003123">
    <property type="entry name" value="VPS9"/>
</dbReference>
<dbReference type="Proteomes" id="UP000688137">
    <property type="component" value="Unassembled WGS sequence"/>
</dbReference>